<dbReference type="EMBL" id="JAVRJZ010000008">
    <property type="protein sequence ID" value="KAK2719302.1"/>
    <property type="molecule type" value="Genomic_DNA"/>
</dbReference>
<evidence type="ECO:0000313" key="3">
    <source>
        <dbReference type="EMBL" id="KAK2719302.1"/>
    </source>
</evidence>
<accession>A0AA88ICD2</accession>
<feature type="domain" description="PiggyBac transposable element-derived protein" evidence="2">
    <location>
        <begin position="3"/>
        <end position="190"/>
    </location>
</feature>
<feature type="compositionally biased region" description="Basic and acidic residues" evidence="1">
    <location>
        <begin position="240"/>
        <end position="258"/>
    </location>
</feature>
<evidence type="ECO:0000259" key="2">
    <source>
        <dbReference type="Pfam" id="PF13843"/>
    </source>
</evidence>
<comment type="caution">
    <text evidence="3">The sequence shown here is derived from an EMBL/GenBank/DDBJ whole genome shotgun (WGS) entry which is preliminary data.</text>
</comment>
<dbReference type="AlphaFoldDB" id="A0AA88ICD2"/>
<dbReference type="PANTHER" id="PTHR47272:SF1">
    <property type="entry name" value="PIGGYBAC TRANSPOSABLE ELEMENT-DERIVED PROTEIN 3-LIKE"/>
    <property type="match status" value="1"/>
</dbReference>
<evidence type="ECO:0000313" key="4">
    <source>
        <dbReference type="Proteomes" id="UP001187531"/>
    </source>
</evidence>
<protein>
    <recommendedName>
        <fullName evidence="2">PiggyBac transposable element-derived protein domain-containing protein</fullName>
    </recommendedName>
</protein>
<dbReference type="Proteomes" id="UP001187531">
    <property type="component" value="Unassembled WGS sequence"/>
</dbReference>
<evidence type="ECO:0000256" key="1">
    <source>
        <dbReference type="SAM" id="MobiDB-lite"/>
    </source>
</evidence>
<gene>
    <name evidence="3" type="ORF">QYM36_004949</name>
</gene>
<dbReference type="Pfam" id="PF13843">
    <property type="entry name" value="DDE_Tnp_1_7"/>
    <property type="match status" value="1"/>
</dbReference>
<feature type="non-terminal residue" evidence="3">
    <location>
        <position position="1"/>
    </location>
</feature>
<keyword evidence="4" id="KW-1185">Reference proteome</keyword>
<dbReference type="PANTHER" id="PTHR47272">
    <property type="entry name" value="DDE_TNP_1_7 DOMAIN-CONTAINING PROTEIN"/>
    <property type="match status" value="1"/>
</dbReference>
<organism evidence="3 4">
    <name type="scientific">Artemia franciscana</name>
    <name type="common">Brine shrimp</name>
    <name type="synonym">Artemia sanfranciscana</name>
    <dbReference type="NCBI Taxonomy" id="6661"/>
    <lineage>
        <taxon>Eukaryota</taxon>
        <taxon>Metazoa</taxon>
        <taxon>Ecdysozoa</taxon>
        <taxon>Arthropoda</taxon>
        <taxon>Crustacea</taxon>
        <taxon>Branchiopoda</taxon>
        <taxon>Anostraca</taxon>
        <taxon>Artemiidae</taxon>
        <taxon>Artemia</taxon>
    </lineage>
</organism>
<sequence>MYDIEIYQGRGTVEVGSFSLGEDVVMRLLRSLEPRAGHKIFFDNWFSSVDHVVHLKEIGYDCVGTIRQNRLSGCELMQEKELKRFGRGHVDWRVEKSTNVCLVCWYDNKAVTLVSNYVAVEDKDTCRRWDFSKKKYVEIERPAVIKGCNKYMGGVDLADMLIELYRSNLKTRKWCMRIFYYALDSVVVNALLIYRRNCWQSNDKSMPLLKFKTSIACSLGYSDTSRRRPGRPLSLEVEARGSLEKETRKRNVEKEENPRQLYKGSELTTQKPKLTIMPGPYYG</sequence>
<proteinExistence type="predicted"/>
<dbReference type="InterPro" id="IPR029526">
    <property type="entry name" value="PGBD"/>
</dbReference>
<name>A0AA88ICD2_ARTSF</name>
<feature type="region of interest" description="Disordered" evidence="1">
    <location>
        <begin position="240"/>
        <end position="283"/>
    </location>
</feature>
<reference evidence="3" key="1">
    <citation type="submission" date="2023-07" db="EMBL/GenBank/DDBJ databases">
        <title>Chromosome-level genome assembly of Artemia franciscana.</title>
        <authorList>
            <person name="Jo E."/>
        </authorList>
    </citation>
    <scope>NUCLEOTIDE SEQUENCE</scope>
    <source>
        <tissue evidence="3">Whole body</tissue>
    </source>
</reference>